<dbReference type="SUPFAM" id="SSF51905">
    <property type="entry name" value="FAD/NAD(P)-binding domain"/>
    <property type="match status" value="1"/>
</dbReference>
<name>A0ABR1WBE8_9PEZI</name>
<dbReference type="InterPro" id="IPR002938">
    <property type="entry name" value="FAD-bd"/>
</dbReference>
<dbReference type="EMBL" id="JAQQWN010000006">
    <property type="protein sequence ID" value="KAK8080768.1"/>
    <property type="molecule type" value="Genomic_DNA"/>
</dbReference>
<dbReference type="GeneID" id="92045961"/>
<dbReference type="RefSeq" id="XP_066668243.1">
    <property type="nucleotide sequence ID" value="XM_066812901.1"/>
</dbReference>
<evidence type="ECO:0000256" key="5">
    <source>
        <dbReference type="ARBA" id="ARBA00023002"/>
    </source>
</evidence>
<proteinExistence type="predicted"/>
<evidence type="ECO:0000256" key="2">
    <source>
        <dbReference type="ARBA" id="ARBA00005179"/>
    </source>
</evidence>
<comment type="pathway">
    <text evidence="2">Secondary metabolite biosynthesis.</text>
</comment>
<gene>
    <name evidence="8" type="ORF">PG997_008586</name>
</gene>
<keyword evidence="3" id="KW-0285">Flavoprotein</keyword>
<reference evidence="8 9" key="1">
    <citation type="submission" date="2023-01" db="EMBL/GenBank/DDBJ databases">
        <title>Analysis of 21 Apiospora genomes using comparative genomics revels a genus with tremendous synthesis potential of carbohydrate active enzymes and secondary metabolites.</title>
        <authorList>
            <person name="Sorensen T."/>
        </authorList>
    </citation>
    <scope>NUCLEOTIDE SEQUENCE [LARGE SCALE GENOMIC DNA]</scope>
    <source>
        <strain evidence="8 9">CBS 114990</strain>
    </source>
</reference>
<evidence type="ECO:0000313" key="8">
    <source>
        <dbReference type="EMBL" id="KAK8080768.1"/>
    </source>
</evidence>
<organism evidence="8 9">
    <name type="scientific">Apiospora hydei</name>
    <dbReference type="NCBI Taxonomy" id="1337664"/>
    <lineage>
        <taxon>Eukaryota</taxon>
        <taxon>Fungi</taxon>
        <taxon>Dikarya</taxon>
        <taxon>Ascomycota</taxon>
        <taxon>Pezizomycotina</taxon>
        <taxon>Sordariomycetes</taxon>
        <taxon>Xylariomycetidae</taxon>
        <taxon>Amphisphaeriales</taxon>
        <taxon>Apiosporaceae</taxon>
        <taxon>Apiospora</taxon>
    </lineage>
</organism>
<dbReference type="PANTHER" id="PTHR47178:SF5">
    <property type="entry name" value="FAD-BINDING DOMAIN-CONTAINING PROTEIN"/>
    <property type="match status" value="1"/>
</dbReference>
<dbReference type="Proteomes" id="UP001433268">
    <property type="component" value="Unassembled WGS sequence"/>
</dbReference>
<comment type="caution">
    <text evidence="8">The sequence shown here is derived from an EMBL/GenBank/DDBJ whole genome shotgun (WGS) entry which is preliminary data.</text>
</comment>
<keyword evidence="9" id="KW-1185">Reference proteome</keyword>
<evidence type="ECO:0000256" key="4">
    <source>
        <dbReference type="ARBA" id="ARBA00022827"/>
    </source>
</evidence>
<evidence type="ECO:0000313" key="9">
    <source>
        <dbReference type="Proteomes" id="UP001433268"/>
    </source>
</evidence>
<evidence type="ECO:0000259" key="7">
    <source>
        <dbReference type="Pfam" id="PF01494"/>
    </source>
</evidence>
<evidence type="ECO:0000256" key="1">
    <source>
        <dbReference type="ARBA" id="ARBA00001974"/>
    </source>
</evidence>
<dbReference type="PANTHER" id="PTHR47178">
    <property type="entry name" value="MONOOXYGENASE, FAD-BINDING"/>
    <property type="match status" value="1"/>
</dbReference>
<comment type="cofactor">
    <cofactor evidence="1">
        <name>FAD</name>
        <dbReference type="ChEBI" id="CHEBI:57692"/>
    </cofactor>
</comment>
<keyword evidence="6" id="KW-0503">Monooxygenase</keyword>
<keyword evidence="5" id="KW-0560">Oxidoreductase</keyword>
<sequence length="432" mass="47133">MSATPRDPVLIIGGGISGLCLAQGLKKLSVPFKVFERDAETEARAQGYRLRLHDGVEVIESMAPSSVSALFNATTAILEHGMRKYNATTGKIWAMPAAGAPRGARPLLSRPDEGPGSPQVAASVDRRVLRDVLMTDIGEDVVFGKTYSHFEINEDRACAMAYFTDGSSERGRLLVGADGKGSAVRRQHVPDHVMLDTGHGGFFGKTPLTAELREIFERNTDLKGLVLVSDTQTLATPLHLLMEEMVWPPALRKNATAVQLPQDYIYWALLSQRASMPFSEKELAGPVRWGDAAVQATLDLTKNWTAELRKIMAGQAPQETSYHPVHTASPSMAAWKPSRYVTLVGDAVHGMPPFAALGANTALRGVHLLHQAIERHGLEGLTEDIIGRFEAELRVLAVEKIEQSFEAGQVTFRLKSPKEYRVLKAPGDKAKL</sequence>
<dbReference type="InterPro" id="IPR036188">
    <property type="entry name" value="FAD/NAD-bd_sf"/>
</dbReference>
<evidence type="ECO:0000256" key="6">
    <source>
        <dbReference type="ARBA" id="ARBA00023033"/>
    </source>
</evidence>
<dbReference type="Gene3D" id="3.50.50.60">
    <property type="entry name" value="FAD/NAD(P)-binding domain"/>
    <property type="match status" value="1"/>
</dbReference>
<dbReference type="PRINTS" id="PR00420">
    <property type="entry name" value="RNGMNOXGNASE"/>
</dbReference>
<dbReference type="Pfam" id="PF01494">
    <property type="entry name" value="FAD_binding_3"/>
    <property type="match status" value="1"/>
</dbReference>
<feature type="domain" description="FAD-binding" evidence="7">
    <location>
        <begin position="8"/>
        <end position="372"/>
    </location>
</feature>
<protein>
    <recommendedName>
        <fullName evidence="7">FAD-binding domain-containing protein</fullName>
    </recommendedName>
</protein>
<accession>A0ABR1WBE8</accession>
<evidence type="ECO:0000256" key="3">
    <source>
        <dbReference type="ARBA" id="ARBA00022630"/>
    </source>
</evidence>
<keyword evidence="4" id="KW-0274">FAD</keyword>